<protein>
    <submittedName>
        <fullName evidence="2">Uncharacterized protein</fullName>
    </submittedName>
</protein>
<accession>A0A0D7CDD2</accession>
<dbReference type="EMBL" id="JRKI01000061">
    <property type="protein sequence ID" value="KIZ13900.1"/>
    <property type="molecule type" value="Genomic_DNA"/>
</dbReference>
<sequence length="101" mass="11090">MPTGLPRTRNGRPATATFGTFSQDGRRALGEEIGKPGHHGGSPEGHWLYRFWDRDVPEGEWHADVLAYASAMAGLRITDVAAVDGPPRRWVEIPESSPLLE</sequence>
<gene>
    <name evidence="2" type="ORF">SNA_32715</name>
</gene>
<evidence type="ECO:0000313" key="3">
    <source>
        <dbReference type="Proteomes" id="UP000032458"/>
    </source>
</evidence>
<feature type="region of interest" description="Disordered" evidence="1">
    <location>
        <begin position="1"/>
        <end position="20"/>
    </location>
</feature>
<keyword evidence="3" id="KW-1185">Reference proteome</keyword>
<reference evidence="2 3" key="1">
    <citation type="submission" date="2014-09" db="EMBL/GenBank/DDBJ databases">
        <title>Draft genome sequence of Streptomyces natalensis ATCC 27448, producer of the antifungal pimaricin.</title>
        <authorList>
            <person name="Mendes M.V."/>
            <person name="Beites T."/>
            <person name="Pires S."/>
            <person name="Santos C.L."/>
            <person name="Moradas-Ferreira P."/>
        </authorList>
    </citation>
    <scope>NUCLEOTIDE SEQUENCE [LARGE SCALE GENOMIC DNA]</scope>
    <source>
        <strain evidence="2 3">ATCC 27448</strain>
    </source>
</reference>
<dbReference type="Proteomes" id="UP000032458">
    <property type="component" value="Unassembled WGS sequence"/>
</dbReference>
<name>A0A0D7CDD2_9ACTN</name>
<dbReference type="RefSeq" id="WP_030071734.1">
    <property type="nucleotide sequence ID" value="NZ_JRKI01000061.1"/>
</dbReference>
<dbReference type="PATRIC" id="fig|1240678.4.peg.6988"/>
<evidence type="ECO:0000256" key="1">
    <source>
        <dbReference type="SAM" id="MobiDB-lite"/>
    </source>
</evidence>
<comment type="caution">
    <text evidence="2">The sequence shown here is derived from an EMBL/GenBank/DDBJ whole genome shotgun (WGS) entry which is preliminary data.</text>
</comment>
<evidence type="ECO:0000313" key="2">
    <source>
        <dbReference type="EMBL" id="KIZ13900.1"/>
    </source>
</evidence>
<proteinExistence type="predicted"/>
<organism evidence="2 3">
    <name type="scientific">Streptomyces natalensis ATCC 27448</name>
    <dbReference type="NCBI Taxonomy" id="1240678"/>
    <lineage>
        <taxon>Bacteria</taxon>
        <taxon>Bacillati</taxon>
        <taxon>Actinomycetota</taxon>
        <taxon>Actinomycetes</taxon>
        <taxon>Kitasatosporales</taxon>
        <taxon>Streptomycetaceae</taxon>
        <taxon>Streptomyces</taxon>
    </lineage>
</organism>
<dbReference type="AlphaFoldDB" id="A0A0D7CDD2"/>